<proteinExistence type="predicted"/>
<dbReference type="Proteomes" id="UP001060112">
    <property type="component" value="Chromosome"/>
</dbReference>
<protein>
    <recommendedName>
        <fullName evidence="3">Apea-like HEPN domain-containing protein</fullName>
    </recommendedName>
</protein>
<dbReference type="RefSeq" id="WP_290140308.1">
    <property type="nucleotide sequence ID" value="NZ_CP101620.1"/>
</dbReference>
<dbReference type="EMBL" id="CP101620">
    <property type="protein sequence ID" value="UTY39302.1"/>
    <property type="molecule type" value="Genomic_DNA"/>
</dbReference>
<organism evidence="1 2">
    <name type="scientific">Allocoprobacillus halotolerans</name>
    <dbReference type="NCBI Taxonomy" id="2944914"/>
    <lineage>
        <taxon>Bacteria</taxon>
        <taxon>Bacillati</taxon>
        <taxon>Bacillota</taxon>
        <taxon>Erysipelotrichia</taxon>
        <taxon>Erysipelotrichales</taxon>
        <taxon>Erysipelotrichaceae</taxon>
        <taxon>Allocoprobacillus</taxon>
    </lineage>
</organism>
<gene>
    <name evidence="1" type="ORF">NMU03_00240</name>
</gene>
<name>A0ABY5I5S5_9FIRM</name>
<accession>A0ABY5I5S5</accession>
<evidence type="ECO:0000313" key="2">
    <source>
        <dbReference type="Proteomes" id="UP001060112"/>
    </source>
</evidence>
<evidence type="ECO:0008006" key="3">
    <source>
        <dbReference type="Google" id="ProtNLM"/>
    </source>
</evidence>
<keyword evidence="2" id="KW-1185">Reference proteome</keyword>
<sequence>MHDKGVKFYSSSDLACGYNLEKAETVLEEYDESYKYEDINIILEFYNIQLYLSNQCYLIRWNEATINAYQNASKSFDKQIGLYFSFIDNTNIINIYKEIQNEYYDDFWTLFKKYKLYNKISKEIFEIILRERLDLQYILVHKIIVQKYDQIISNIIMEDIQNCEVLLDEYLVFKNTDKKYYFPNSLNKTKLVEMYVDSEVANLNYLELIVKSLSTNDLKLSDKLRLKAKKRYEKDMKKILIKGTFMSYGVKLSFSDIQRQSVNIEFKDHNLIFTYSKKWFKENLDYPILLIYNFIHNFMFVDNQIRFLHVHKLNSMSVIEKCLGIKGKNEYITDTVFEQLNMAAQLQIQVYYAFLNNESIKLEALYKWFFEDYLKTEFNVIGFYFNCPSTNASYLEKNRTLNSEIDSVLKQFKMWCEDRNIDLELLQMSSNHMLYKDLPSLIDKKYIYPNSEEFNIASYLLCSNQSPIHYISKKYNQSNFYELINKNDLKIEDFHEYQHKDVKWLLDHYYIYTNIDGFLKNDIDVIWIINELYLNDVLSYHHLDKNKQKTVDILLEKNILKYENTLFSKPEYDYFNYIFNKSDFTNGLDIRNKYIHGTQSMDENVQKNDYYIILRMLVLCILKINDEFCLEYEIRNCGK</sequence>
<evidence type="ECO:0000313" key="1">
    <source>
        <dbReference type="EMBL" id="UTY39302.1"/>
    </source>
</evidence>
<reference evidence="1" key="1">
    <citation type="submission" date="2022-07" db="EMBL/GenBank/DDBJ databases">
        <title>Faecal culturing of patients with breast cancer.</title>
        <authorList>
            <person name="Teng N.M.Y."/>
            <person name="Kiu R."/>
            <person name="Evans R."/>
            <person name="Baker D.J."/>
            <person name="Zenner C."/>
            <person name="Robinson S.D."/>
            <person name="Hall L.J."/>
        </authorList>
    </citation>
    <scope>NUCLEOTIDE SEQUENCE</scope>
    <source>
        <strain evidence="1">LH1062</strain>
    </source>
</reference>